<accession>A0A6S6QTU8</accession>
<dbReference type="InterPro" id="IPR011033">
    <property type="entry name" value="PRC_barrel-like_sf"/>
</dbReference>
<organism evidence="2 3">
    <name type="scientific">Terrihabitans soli</name>
    <dbReference type="NCBI Taxonomy" id="708113"/>
    <lineage>
        <taxon>Bacteria</taxon>
        <taxon>Pseudomonadati</taxon>
        <taxon>Pseudomonadota</taxon>
        <taxon>Alphaproteobacteria</taxon>
        <taxon>Hyphomicrobiales</taxon>
        <taxon>Terrihabitans</taxon>
    </lineage>
</organism>
<dbReference type="KEGG" id="tso:IZ6_14070"/>
<dbReference type="InterPro" id="IPR027275">
    <property type="entry name" value="PRC-brl_dom"/>
</dbReference>
<dbReference type="Pfam" id="PF05239">
    <property type="entry name" value="PRC"/>
    <property type="match status" value="1"/>
</dbReference>
<dbReference type="EMBL" id="AP023361">
    <property type="protein sequence ID" value="BCJ90672.1"/>
    <property type="molecule type" value="Genomic_DNA"/>
</dbReference>
<dbReference type="PANTHER" id="PTHR36505:SF1">
    <property type="entry name" value="BLR1072 PROTEIN"/>
    <property type="match status" value="1"/>
</dbReference>
<sequence>METVATTAKKPLGRNPLIASDRVQGASVRRPDGEKIGKIERLMLDKISGKVAYVVMSFGGLLGVGERYYTLPWAKLDYDDKLMAYVLDVTKAQLQSAPVLNSEGEAGLDRSTERALHEHYDTDPYWRL</sequence>
<dbReference type="Proteomes" id="UP000515317">
    <property type="component" value="Chromosome"/>
</dbReference>
<dbReference type="Gene3D" id="2.30.30.240">
    <property type="entry name" value="PRC-barrel domain"/>
    <property type="match status" value="1"/>
</dbReference>
<gene>
    <name evidence="2" type="ORF">IZ6_14070</name>
</gene>
<name>A0A6S6QTU8_9HYPH</name>
<evidence type="ECO:0000313" key="3">
    <source>
        <dbReference type="Proteomes" id="UP000515317"/>
    </source>
</evidence>
<proteinExistence type="predicted"/>
<protein>
    <submittedName>
        <fullName evidence="2">Photosystem reaction center subunit H</fullName>
    </submittedName>
</protein>
<dbReference type="SUPFAM" id="SSF50346">
    <property type="entry name" value="PRC-barrel domain"/>
    <property type="match status" value="1"/>
</dbReference>
<evidence type="ECO:0000313" key="2">
    <source>
        <dbReference type="EMBL" id="BCJ90672.1"/>
    </source>
</evidence>
<reference evidence="2 3" key="1">
    <citation type="submission" date="2020-08" db="EMBL/GenBank/DDBJ databases">
        <title>Genome sequence of Rhizobiales bacterium strain IZ6.</title>
        <authorList>
            <person name="Nakai R."/>
            <person name="Naganuma T."/>
        </authorList>
    </citation>
    <scope>NUCLEOTIDE SEQUENCE [LARGE SCALE GENOMIC DNA]</scope>
    <source>
        <strain evidence="2 3">IZ6</strain>
    </source>
</reference>
<dbReference type="RefSeq" id="WP_222877291.1">
    <property type="nucleotide sequence ID" value="NZ_AP023361.1"/>
</dbReference>
<dbReference type="PANTHER" id="PTHR36505">
    <property type="entry name" value="BLR1072 PROTEIN"/>
    <property type="match status" value="1"/>
</dbReference>
<feature type="domain" description="PRC-barrel" evidence="1">
    <location>
        <begin position="20"/>
        <end position="93"/>
    </location>
</feature>
<keyword evidence="3" id="KW-1185">Reference proteome</keyword>
<evidence type="ECO:0000259" key="1">
    <source>
        <dbReference type="Pfam" id="PF05239"/>
    </source>
</evidence>
<dbReference type="AlphaFoldDB" id="A0A6S6QTU8"/>